<evidence type="ECO:0000313" key="2">
    <source>
        <dbReference type="EMBL" id="QQK80954.1"/>
    </source>
</evidence>
<evidence type="ECO:0000256" key="1">
    <source>
        <dbReference type="SAM" id="Phobius"/>
    </source>
</evidence>
<reference evidence="2 3" key="1">
    <citation type="submission" date="2020-06" db="EMBL/GenBank/DDBJ databases">
        <title>Genomic analysis of Salicibibacter sp. NKC21-4.</title>
        <authorList>
            <person name="Oh Y.J."/>
        </authorList>
    </citation>
    <scope>NUCLEOTIDE SEQUENCE [LARGE SCALE GENOMIC DNA]</scope>
    <source>
        <strain evidence="2 3">NKC21-4</strain>
    </source>
</reference>
<dbReference type="EMBL" id="CP054706">
    <property type="protein sequence ID" value="QQK80954.1"/>
    <property type="molecule type" value="Genomic_DNA"/>
</dbReference>
<keyword evidence="1" id="KW-1133">Transmembrane helix</keyword>
<feature type="transmembrane region" description="Helical" evidence="1">
    <location>
        <begin position="108"/>
        <end position="125"/>
    </location>
</feature>
<keyword evidence="1" id="KW-0472">Membrane</keyword>
<accession>A0A7T7CGF2</accession>
<organism evidence="2 3">
    <name type="scientific">Salicibibacter cibi</name>
    <dbReference type="NCBI Taxonomy" id="2743001"/>
    <lineage>
        <taxon>Bacteria</taxon>
        <taxon>Bacillati</taxon>
        <taxon>Bacillota</taxon>
        <taxon>Bacilli</taxon>
        <taxon>Bacillales</taxon>
        <taxon>Bacillaceae</taxon>
        <taxon>Salicibibacter</taxon>
    </lineage>
</organism>
<name>A0A7T7CGF2_9BACI</name>
<feature type="transmembrane region" description="Helical" evidence="1">
    <location>
        <begin position="7"/>
        <end position="26"/>
    </location>
</feature>
<dbReference type="KEGG" id="scib:HUG20_14335"/>
<evidence type="ECO:0008006" key="4">
    <source>
        <dbReference type="Google" id="ProtNLM"/>
    </source>
</evidence>
<keyword evidence="1" id="KW-0812">Transmembrane</keyword>
<feature type="transmembrane region" description="Helical" evidence="1">
    <location>
        <begin position="137"/>
        <end position="155"/>
    </location>
</feature>
<feature type="transmembrane region" description="Helical" evidence="1">
    <location>
        <begin position="32"/>
        <end position="52"/>
    </location>
</feature>
<gene>
    <name evidence="2" type="ORF">HUG20_14335</name>
</gene>
<proteinExistence type="predicted"/>
<feature type="transmembrane region" description="Helical" evidence="1">
    <location>
        <begin position="84"/>
        <end position="101"/>
    </location>
</feature>
<dbReference type="Proteomes" id="UP000595349">
    <property type="component" value="Chromosome"/>
</dbReference>
<protein>
    <recommendedName>
        <fullName evidence="4">DUF5668 domain-containing protein</fullName>
    </recommendedName>
</protein>
<keyword evidence="3" id="KW-1185">Reference proteome</keyword>
<dbReference type="RefSeq" id="WP_200085328.1">
    <property type="nucleotide sequence ID" value="NZ_CP054706.1"/>
</dbReference>
<feature type="transmembrane region" description="Helical" evidence="1">
    <location>
        <begin position="59"/>
        <end position="78"/>
    </location>
</feature>
<evidence type="ECO:0000313" key="3">
    <source>
        <dbReference type="Proteomes" id="UP000595349"/>
    </source>
</evidence>
<sequence>MKSSQIFPGMVFIGAGIYFLTNIFAPAVAAQWMTWETLLIWLGLALSIDGFLSKSGSALLPGIFMVGIGVHFHATFIYPNWPSHIGILATFLGIACLIAFLRTKKDFLFAGILSVGIGGLFLFFEPVVERIAEASESFSFIWPLLLLTLGVFLLFKRKGKRNRKGTFRRR</sequence>
<dbReference type="AlphaFoldDB" id="A0A7T7CGF2"/>